<proteinExistence type="predicted"/>
<keyword evidence="2" id="KW-1185">Reference proteome</keyword>
<dbReference type="EMBL" id="JAUEPU010000011">
    <property type="protein sequence ID" value="KAK0498565.1"/>
    <property type="molecule type" value="Genomic_DNA"/>
</dbReference>
<gene>
    <name evidence="1" type="ORF">EDD18DRAFT_1461578</name>
</gene>
<name>A0AA39Q988_9AGAR</name>
<evidence type="ECO:0000313" key="2">
    <source>
        <dbReference type="Proteomes" id="UP001175228"/>
    </source>
</evidence>
<organism evidence="1 2">
    <name type="scientific">Armillaria luteobubalina</name>
    <dbReference type="NCBI Taxonomy" id="153913"/>
    <lineage>
        <taxon>Eukaryota</taxon>
        <taxon>Fungi</taxon>
        <taxon>Dikarya</taxon>
        <taxon>Basidiomycota</taxon>
        <taxon>Agaricomycotina</taxon>
        <taxon>Agaricomycetes</taxon>
        <taxon>Agaricomycetidae</taxon>
        <taxon>Agaricales</taxon>
        <taxon>Marasmiineae</taxon>
        <taxon>Physalacriaceae</taxon>
        <taxon>Armillaria</taxon>
    </lineage>
</organism>
<comment type="caution">
    <text evidence="1">The sequence shown here is derived from an EMBL/GenBank/DDBJ whole genome shotgun (WGS) entry which is preliminary data.</text>
</comment>
<evidence type="ECO:0000313" key="1">
    <source>
        <dbReference type="EMBL" id="KAK0498565.1"/>
    </source>
</evidence>
<reference evidence="1" key="1">
    <citation type="submission" date="2023-06" db="EMBL/GenBank/DDBJ databases">
        <authorList>
            <consortium name="Lawrence Berkeley National Laboratory"/>
            <person name="Ahrendt S."/>
            <person name="Sahu N."/>
            <person name="Indic B."/>
            <person name="Wong-Bajracharya J."/>
            <person name="Merenyi Z."/>
            <person name="Ke H.-M."/>
            <person name="Monk M."/>
            <person name="Kocsube S."/>
            <person name="Drula E."/>
            <person name="Lipzen A."/>
            <person name="Balint B."/>
            <person name="Henrissat B."/>
            <person name="Andreopoulos B."/>
            <person name="Martin F.M."/>
            <person name="Harder C.B."/>
            <person name="Rigling D."/>
            <person name="Ford K.L."/>
            <person name="Foster G.D."/>
            <person name="Pangilinan J."/>
            <person name="Papanicolaou A."/>
            <person name="Barry K."/>
            <person name="LaButti K."/>
            <person name="Viragh M."/>
            <person name="Koriabine M."/>
            <person name="Yan M."/>
            <person name="Riley R."/>
            <person name="Champramary S."/>
            <person name="Plett K.L."/>
            <person name="Tsai I.J."/>
            <person name="Slot J."/>
            <person name="Sipos G."/>
            <person name="Plett J."/>
            <person name="Nagy L.G."/>
            <person name="Grigoriev I.V."/>
        </authorList>
    </citation>
    <scope>NUCLEOTIDE SEQUENCE</scope>
    <source>
        <strain evidence="1">HWK02</strain>
    </source>
</reference>
<dbReference type="Proteomes" id="UP001175228">
    <property type="component" value="Unassembled WGS sequence"/>
</dbReference>
<sequence length="158" mass="16483">MRTAAVLIACATAGLDGHCPQRKSGMDQLRLPNRFMDKGKHDHMNIRRLVLTAIQDHSIIGNAYRVNLVQDFQSLNSVLAQSAKFNITESSSSSSSATGSSTSITRITSLIATTGTASGAFSSASSTVAAMTSNAALPVSVSRSGFMGVLALLGAMLF</sequence>
<dbReference type="AlphaFoldDB" id="A0AA39Q988"/>
<accession>A0AA39Q988</accession>
<protein>
    <submittedName>
        <fullName evidence="1">Uncharacterized protein</fullName>
    </submittedName>
</protein>